<name>A0ABU5DCR9_9BURK</name>
<gene>
    <name evidence="1" type="ORF">SNE35_06175</name>
</gene>
<keyword evidence="2" id="KW-1185">Reference proteome</keyword>
<protein>
    <submittedName>
        <fullName evidence="1">Uncharacterized protein</fullName>
    </submittedName>
</protein>
<accession>A0ABU5DCR9</accession>
<organism evidence="1 2">
    <name type="scientific">Roseateles agri</name>
    <dbReference type="NCBI Taxonomy" id="3098619"/>
    <lineage>
        <taxon>Bacteria</taxon>
        <taxon>Pseudomonadati</taxon>
        <taxon>Pseudomonadota</taxon>
        <taxon>Betaproteobacteria</taxon>
        <taxon>Burkholderiales</taxon>
        <taxon>Sphaerotilaceae</taxon>
        <taxon>Roseateles</taxon>
    </lineage>
</organism>
<evidence type="ECO:0000313" key="1">
    <source>
        <dbReference type="EMBL" id="MDY0744081.1"/>
    </source>
</evidence>
<reference evidence="1 2" key="1">
    <citation type="submission" date="2023-11" db="EMBL/GenBank/DDBJ databases">
        <title>Paucibacter sp. nov., isolated from fresh soil in Korea.</title>
        <authorList>
            <person name="Le N.T.T."/>
        </authorList>
    </citation>
    <scope>NUCLEOTIDE SEQUENCE [LARGE SCALE GENOMIC DNA]</scope>
    <source>
        <strain evidence="1 2">R3-3</strain>
    </source>
</reference>
<proteinExistence type="predicted"/>
<evidence type="ECO:0000313" key="2">
    <source>
        <dbReference type="Proteomes" id="UP001285263"/>
    </source>
</evidence>
<sequence>MQQQPAPFQTTPAVPANFGLAMAPAGADGADFDLGYEGAFPFLTEADGQDAVA</sequence>
<dbReference type="Proteomes" id="UP001285263">
    <property type="component" value="Unassembled WGS sequence"/>
</dbReference>
<dbReference type="RefSeq" id="WP_320421987.1">
    <property type="nucleotide sequence ID" value="NZ_JAXCLA010000002.1"/>
</dbReference>
<dbReference type="EMBL" id="JAXCLA010000002">
    <property type="protein sequence ID" value="MDY0744081.1"/>
    <property type="molecule type" value="Genomic_DNA"/>
</dbReference>
<comment type="caution">
    <text evidence="1">The sequence shown here is derived from an EMBL/GenBank/DDBJ whole genome shotgun (WGS) entry which is preliminary data.</text>
</comment>